<gene>
    <name evidence="2" type="ORF">ACFO5X_08695</name>
</gene>
<keyword evidence="3" id="KW-1185">Reference proteome</keyword>
<keyword evidence="1" id="KW-0812">Transmembrane</keyword>
<reference evidence="3" key="1">
    <citation type="journal article" date="2019" name="Int. J. Syst. Evol. Microbiol.">
        <title>The Global Catalogue of Microorganisms (GCM) 10K type strain sequencing project: providing services to taxonomists for standard genome sequencing and annotation.</title>
        <authorList>
            <consortium name="The Broad Institute Genomics Platform"/>
            <consortium name="The Broad Institute Genome Sequencing Center for Infectious Disease"/>
            <person name="Wu L."/>
            <person name="Ma J."/>
        </authorList>
    </citation>
    <scope>NUCLEOTIDE SEQUENCE [LARGE SCALE GENOMIC DNA]</scope>
    <source>
        <strain evidence="3">CGMCC 4.7283</strain>
    </source>
</reference>
<sequence>MMALLHGVVAHIGIAGLAGLWLVKMGAVAIGYRWYRGKGGGTGS</sequence>
<organism evidence="2 3">
    <name type="scientific">Seohaeicola nanhaiensis</name>
    <dbReference type="NCBI Taxonomy" id="1387282"/>
    <lineage>
        <taxon>Bacteria</taxon>
        <taxon>Pseudomonadati</taxon>
        <taxon>Pseudomonadota</taxon>
        <taxon>Alphaproteobacteria</taxon>
        <taxon>Rhodobacterales</taxon>
        <taxon>Roseobacteraceae</taxon>
        <taxon>Seohaeicola</taxon>
    </lineage>
</organism>
<accession>A0ABV9KF36</accession>
<feature type="transmembrane region" description="Helical" evidence="1">
    <location>
        <begin position="12"/>
        <end position="35"/>
    </location>
</feature>
<evidence type="ECO:0000256" key="1">
    <source>
        <dbReference type="SAM" id="Phobius"/>
    </source>
</evidence>
<evidence type="ECO:0000313" key="3">
    <source>
        <dbReference type="Proteomes" id="UP001595973"/>
    </source>
</evidence>
<name>A0ABV9KF36_9RHOB</name>
<comment type="caution">
    <text evidence="2">The sequence shown here is derived from an EMBL/GenBank/DDBJ whole genome shotgun (WGS) entry which is preliminary data.</text>
</comment>
<keyword evidence="1" id="KW-0472">Membrane</keyword>
<dbReference type="Proteomes" id="UP001595973">
    <property type="component" value="Unassembled WGS sequence"/>
</dbReference>
<proteinExistence type="predicted"/>
<evidence type="ECO:0000313" key="2">
    <source>
        <dbReference type="EMBL" id="MFC4668628.1"/>
    </source>
</evidence>
<keyword evidence="1" id="KW-1133">Transmembrane helix</keyword>
<dbReference type="RefSeq" id="WP_380716951.1">
    <property type="nucleotide sequence ID" value="NZ_JBHSGI010000005.1"/>
</dbReference>
<protein>
    <submittedName>
        <fullName evidence="2">Uncharacterized protein</fullName>
    </submittedName>
</protein>
<dbReference type="EMBL" id="JBHSGI010000005">
    <property type="protein sequence ID" value="MFC4668628.1"/>
    <property type="molecule type" value="Genomic_DNA"/>
</dbReference>